<proteinExistence type="predicted"/>
<dbReference type="EMBL" id="CAUWAG010000006">
    <property type="protein sequence ID" value="CAJ2503419.1"/>
    <property type="molecule type" value="Genomic_DNA"/>
</dbReference>
<reference evidence="1" key="1">
    <citation type="submission" date="2023-10" db="EMBL/GenBank/DDBJ databases">
        <authorList>
            <person name="Hackl T."/>
        </authorList>
    </citation>
    <scope>NUCLEOTIDE SEQUENCE</scope>
</reference>
<dbReference type="Gene3D" id="6.10.140.2220">
    <property type="match status" value="1"/>
</dbReference>
<organism evidence="1 2">
    <name type="scientific">Anthostomella pinea</name>
    <dbReference type="NCBI Taxonomy" id="933095"/>
    <lineage>
        <taxon>Eukaryota</taxon>
        <taxon>Fungi</taxon>
        <taxon>Dikarya</taxon>
        <taxon>Ascomycota</taxon>
        <taxon>Pezizomycotina</taxon>
        <taxon>Sordariomycetes</taxon>
        <taxon>Xylariomycetidae</taxon>
        <taxon>Xylariales</taxon>
        <taxon>Xylariaceae</taxon>
        <taxon>Anthostomella</taxon>
    </lineage>
</organism>
<dbReference type="AlphaFoldDB" id="A0AAI8YG26"/>
<protein>
    <submittedName>
        <fullName evidence="1">Uu.00g108130.m01.CDS01</fullName>
    </submittedName>
</protein>
<evidence type="ECO:0000313" key="2">
    <source>
        <dbReference type="Proteomes" id="UP001295740"/>
    </source>
</evidence>
<sequence length="460" mass="51741">MDDFHESMNMLDLPVPNTAEDAALSLFFALPSPEDQNEMSDEESVFGRMLHAIELFHESFGQSKTSTDEDLDYLHRVADEALERNTSGKICANCGRPGAQKACTGCLVSIAGRAVIATEYCGQHCQTLRSKRHMTSCNDVRRLGRASSMFHELFTHYTRISFSQQVVGVTERGGVLVADYASGNPLVYQGKHILHRFPENFAQSESVAEAVAEAVVEAVMMCFSCCEVVDTAGTILEEFFDSPGRTLESVFCEVKNVQRPVAMRTKRSSGEEYTFNTFMQHNLVRITLESGLQFALYFSCAQFGWHEYLSPWDEYERHRIHHIAYVSPFATEGLSAMLTQVRISDGDPATECQSAKDIVVLGLHQHLQTTTARFGGLGGFLGLEEGFEEARTTLLAEARTFMDAKSRPLEQLPVYKLYFDKDFNIAVTNDAETHNLLKKLWFPKEEFDQTSDNPPRLRRI</sequence>
<dbReference type="SUPFAM" id="SSF144232">
    <property type="entry name" value="HIT/MYND zinc finger-like"/>
    <property type="match status" value="1"/>
</dbReference>
<evidence type="ECO:0000313" key="1">
    <source>
        <dbReference type="EMBL" id="CAJ2503419.1"/>
    </source>
</evidence>
<comment type="caution">
    <text evidence="1">The sequence shown here is derived from an EMBL/GenBank/DDBJ whole genome shotgun (WGS) entry which is preliminary data.</text>
</comment>
<dbReference type="Proteomes" id="UP001295740">
    <property type="component" value="Unassembled WGS sequence"/>
</dbReference>
<gene>
    <name evidence="1" type="ORF">KHLLAP_LOCUS3887</name>
</gene>
<keyword evidence="2" id="KW-1185">Reference proteome</keyword>
<name>A0AAI8YG26_9PEZI</name>
<accession>A0AAI8YG26</accession>